<protein>
    <submittedName>
        <fullName evidence="1">12438_t:CDS:1</fullName>
    </submittedName>
</protein>
<proteinExistence type="predicted"/>
<dbReference type="EMBL" id="CAJVPW010019487">
    <property type="protein sequence ID" value="CAG8686425.1"/>
    <property type="molecule type" value="Genomic_DNA"/>
</dbReference>
<dbReference type="Proteomes" id="UP000789366">
    <property type="component" value="Unassembled WGS sequence"/>
</dbReference>
<evidence type="ECO:0000313" key="1">
    <source>
        <dbReference type="EMBL" id="CAG8686425.1"/>
    </source>
</evidence>
<accession>A0ACA9P0A8</accession>
<name>A0ACA9P0A8_9GLOM</name>
<feature type="non-terminal residue" evidence="1">
    <location>
        <position position="121"/>
    </location>
</feature>
<evidence type="ECO:0000313" key="2">
    <source>
        <dbReference type="Proteomes" id="UP000789366"/>
    </source>
</evidence>
<feature type="non-terminal residue" evidence="1">
    <location>
        <position position="1"/>
    </location>
</feature>
<organism evidence="1 2">
    <name type="scientific">Cetraspora pellucida</name>
    <dbReference type="NCBI Taxonomy" id="1433469"/>
    <lineage>
        <taxon>Eukaryota</taxon>
        <taxon>Fungi</taxon>
        <taxon>Fungi incertae sedis</taxon>
        <taxon>Mucoromycota</taxon>
        <taxon>Glomeromycotina</taxon>
        <taxon>Glomeromycetes</taxon>
        <taxon>Diversisporales</taxon>
        <taxon>Gigasporaceae</taxon>
        <taxon>Cetraspora</taxon>
    </lineage>
</organism>
<reference evidence="1" key="1">
    <citation type="submission" date="2021-06" db="EMBL/GenBank/DDBJ databases">
        <authorList>
            <person name="Kallberg Y."/>
            <person name="Tangrot J."/>
            <person name="Rosling A."/>
        </authorList>
    </citation>
    <scope>NUCLEOTIDE SEQUENCE</scope>
    <source>
        <strain evidence="1">28 12/20/2015</strain>
    </source>
</reference>
<gene>
    <name evidence="1" type="ORF">SPELUC_LOCUS10455</name>
</gene>
<comment type="caution">
    <text evidence="1">The sequence shown here is derived from an EMBL/GenBank/DDBJ whole genome shotgun (WGS) entry which is preliminary data.</text>
</comment>
<keyword evidence="2" id="KW-1185">Reference proteome</keyword>
<sequence length="121" mass="13048">ECQSKKGLACSNISPTLGTCIYGCHNDSLCATKKCDHISPHRLCTCNGPADCPNGNCFDGHCIYSCEKDLKCTLCNNQLARTAFMTACDPFLKGTVVAGESRLNIILACVSTTYPFIIETE</sequence>